<evidence type="ECO:0000313" key="1">
    <source>
        <dbReference type="EMBL" id="TWO69414.1"/>
    </source>
</evidence>
<dbReference type="InterPro" id="IPR019587">
    <property type="entry name" value="Polyketide_cyclase/dehydratase"/>
</dbReference>
<evidence type="ECO:0000313" key="2">
    <source>
        <dbReference type="Proteomes" id="UP000318199"/>
    </source>
</evidence>
<proteinExistence type="predicted"/>
<dbReference type="OrthoDB" id="8903592at2"/>
<protein>
    <submittedName>
        <fullName evidence="1">SRPBCC family protein</fullName>
    </submittedName>
</protein>
<dbReference type="AlphaFoldDB" id="A0A562ZML8"/>
<keyword evidence="2" id="KW-1185">Reference proteome</keyword>
<gene>
    <name evidence="1" type="ORF">FN976_19190</name>
</gene>
<dbReference type="Gene3D" id="3.30.530.20">
    <property type="match status" value="1"/>
</dbReference>
<dbReference type="InterPro" id="IPR023393">
    <property type="entry name" value="START-like_dom_sf"/>
</dbReference>
<dbReference type="EMBL" id="VOBQ01000015">
    <property type="protein sequence ID" value="TWO69414.1"/>
    <property type="molecule type" value="Genomic_DNA"/>
</dbReference>
<dbReference type="RefSeq" id="WP_145894672.1">
    <property type="nucleotide sequence ID" value="NZ_VOBQ01000015.1"/>
</dbReference>
<dbReference type="Pfam" id="PF10604">
    <property type="entry name" value="Polyketide_cyc2"/>
    <property type="match status" value="1"/>
</dbReference>
<dbReference type="SUPFAM" id="SSF55961">
    <property type="entry name" value="Bet v1-like"/>
    <property type="match status" value="1"/>
</dbReference>
<reference evidence="1 2" key="1">
    <citation type="submission" date="2019-07" db="EMBL/GenBank/DDBJ databases">
        <title>Caenimonas sedimenti sp. nov., isolated from activated sludge.</title>
        <authorList>
            <person name="Xu J."/>
        </authorList>
    </citation>
    <scope>NUCLEOTIDE SEQUENCE [LARGE SCALE GENOMIC DNA]</scope>
    <source>
        <strain evidence="1 2">HX-9-20</strain>
    </source>
</reference>
<sequence>MAVSVNIDLGYEFEVKAKADEVFAVLSDVPTSVSHFPKVEKLTDMGDGVYKWEMQKVGTAQVNIQTVYASKYVTDKAKGTVKWTPVKGVGNALVGGSWKITDVKGKTTKVVLKIDGTVEVPLPGLMKMVVEPVVASEFEKLVEKYIDNLIKRFGGEA</sequence>
<comment type="caution">
    <text evidence="1">The sequence shown here is derived from an EMBL/GenBank/DDBJ whole genome shotgun (WGS) entry which is preliminary data.</text>
</comment>
<dbReference type="CDD" id="cd07819">
    <property type="entry name" value="SRPBCC_2"/>
    <property type="match status" value="1"/>
</dbReference>
<dbReference type="Proteomes" id="UP000318199">
    <property type="component" value="Unassembled WGS sequence"/>
</dbReference>
<accession>A0A562ZML8</accession>
<name>A0A562ZML8_9BURK</name>
<organism evidence="1 2">
    <name type="scientific">Caenimonas sedimenti</name>
    <dbReference type="NCBI Taxonomy" id="2596921"/>
    <lineage>
        <taxon>Bacteria</taxon>
        <taxon>Pseudomonadati</taxon>
        <taxon>Pseudomonadota</taxon>
        <taxon>Betaproteobacteria</taxon>
        <taxon>Burkholderiales</taxon>
        <taxon>Comamonadaceae</taxon>
        <taxon>Caenimonas</taxon>
    </lineage>
</organism>